<name>A0A4Y7IVA1_PAPSO</name>
<protein>
    <submittedName>
        <fullName evidence="1">Uncharacterized protein</fullName>
    </submittedName>
</protein>
<sequence>MHRLIHYTYLSKVCRPTESLKVAPRHSWITALATSYSFTTAFLYKYIDSERRRREEDRIFDLLILLEIEIAETILEETVQINPGTI</sequence>
<evidence type="ECO:0000313" key="1">
    <source>
        <dbReference type="EMBL" id="RZC51681.1"/>
    </source>
</evidence>
<accession>A0A4Y7IVA1</accession>
<dbReference type="Proteomes" id="UP000316621">
    <property type="component" value="Chromosome 2"/>
</dbReference>
<keyword evidence="2" id="KW-1185">Reference proteome</keyword>
<gene>
    <name evidence="1" type="ORF">C5167_020107</name>
</gene>
<dbReference type="EMBL" id="CM010716">
    <property type="protein sequence ID" value="RZC51681.1"/>
    <property type="molecule type" value="Genomic_DNA"/>
</dbReference>
<dbReference type="AlphaFoldDB" id="A0A4Y7IVA1"/>
<organism evidence="1 2">
    <name type="scientific">Papaver somniferum</name>
    <name type="common">Opium poppy</name>
    <dbReference type="NCBI Taxonomy" id="3469"/>
    <lineage>
        <taxon>Eukaryota</taxon>
        <taxon>Viridiplantae</taxon>
        <taxon>Streptophyta</taxon>
        <taxon>Embryophyta</taxon>
        <taxon>Tracheophyta</taxon>
        <taxon>Spermatophyta</taxon>
        <taxon>Magnoliopsida</taxon>
        <taxon>Ranunculales</taxon>
        <taxon>Papaveraceae</taxon>
        <taxon>Papaveroideae</taxon>
        <taxon>Papaver</taxon>
    </lineage>
</organism>
<proteinExistence type="predicted"/>
<reference evidence="1 2" key="1">
    <citation type="journal article" date="2018" name="Science">
        <title>The opium poppy genome and morphinan production.</title>
        <authorList>
            <person name="Guo L."/>
            <person name="Winzer T."/>
            <person name="Yang X."/>
            <person name="Li Y."/>
            <person name="Ning Z."/>
            <person name="He Z."/>
            <person name="Teodor R."/>
            <person name="Lu Y."/>
            <person name="Bowser T.A."/>
            <person name="Graham I.A."/>
            <person name="Ye K."/>
        </authorList>
    </citation>
    <scope>NUCLEOTIDE SEQUENCE [LARGE SCALE GENOMIC DNA]</scope>
    <source>
        <strain evidence="2">cv. HN1</strain>
        <tissue evidence="1">Leaves</tissue>
    </source>
</reference>
<dbReference type="Gramene" id="RZC51681">
    <property type="protein sequence ID" value="RZC51681"/>
    <property type="gene ID" value="C5167_020107"/>
</dbReference>
<evidence type="ECO:0000313" key="2">
    <source>
        <dbReference type="Proteomes" id="UP000316621"/>
    </source>
</evidence>